<dbReference type="Pfam" id="PF13237">
    <property type="entry name" value="Fer4_10"/>
    <property type="match status" value="1"/>
</dbReference>
<dbReference type="InterPro" id="IPR035965">
    <property type="entry name" value="PAS-like_dom_sf"/>
</dbReference>
<dbReference type="Gene3D" id="1.10.15.40">
    <property type="entry name" value="Electron transport complex subunit B, putative Fe-S cluster"/>
    <property type="match status" value="1"/>
</dbReference>
<dbReference type="InterPro" id="IPR017896">
    <property type="entry name" value="4Fe4S_Fe-S-bd"/>
</dbReference>
<dbReference type="PROSITE" id="PS00198">
    <property type="entry name" value="4FE4S_FER_1"/>
    <property type="match status" value="1"/>
</dbReference>
<dbReference type="InterPro" id="IPR007202">
    <property type="entry name" value="4Fe-4S_dom"/>
</dbReference>
<gene>
    <name evidence="8" type="ORF">SAMN02745168_2093</name>
</gene>
<evidence type="ECO:0000256" key="1">
    <source>
        <dbReference type="ARBA" id="ARBA00022485"/>
    </source>
</evidence>
<evidence type="ECO:0000256" key="3">
    <source>
        <dbReference type="ARBA" id="ARBA00023004"/>
    </source>
</evidence>
<keyword evidence="2" id="KW-0479">Metal-binding</keyword>
<dbReference type="RefSeq" id="WP_084234768.1">
    <property type="nucleotide sequence ID" value="NZ_FWXW01000005.1"/>
</dbReference>
<dbReference type="PANTHER" id="PTHR11615">
    <property type="entry name" value="NITRATE, FORMATE, IRON DEHYDROGENASE"/>
    <property type="match status" value="1"/>
</dbReference>
<protein>
    <submittedName>
        <fullName evidence="8">PAS domain S-box-containing protein</fullName>
    </submittedName>
</protein>
<evidence type="ECO:0000259" key="6">
    <source>
        <dbReference type="PROSITE" id="PS51379"/>
    </source>
</evidence>
<dbReference type="CDD" id="cd00130">
    <property type="entry name" value="PAS"/>
    <property type="match status" value="1"/>
</dbReference>
<dbReference type="GO" id="GO:0046872">
    <property type="term" value="F:metal ion binding"/>
    <property type="evidence" value="ECO:0007669"/>
    <property type="project" value="UniProtKB-KW"/>
</dbReference>
<dbReference type="Gene3D" id="3.30.70.20">
    <property type="match status" value="1"/>
</dbReference>
<keyword evidence="4" id="KW-0411">Iron-sulfur</keyword>
<organism evidence="8 9">
    <name type="scientific">Papillibacter cinnamivorans DSM 12816</name>
    <dbReference type="NCBI Taxonomy" id="1122930"/>
    <lineage>
        <taxon>Bacteria</taxon>
        <taxon>Bacillati</taxon>
        <taxon>Bacillota</taxon>
        <taxon>Clostridia</taxon>
        <taxon>Eubacteriales</taxon>
        <taxon>Oscillospiraceae</taxon>
        <taxon>Papillibacter</taxon>
    </lineage>
</organism>
<accession>A0A1W2BAF5</accession>
<dbReference type="PROSITE" id="PS51379">
    <property type="entry name" value="4FE4S_FER_2"/>
    <property type="match status" value="1"/>
</dbReference>
<dbReference type="InterPro" id="IPR017900">
    <property type="entry name" value="4Fe4S_Fe_S_CS"/>
</dbReference>
<feature type="domain" description="4Fe-4S" evidence="7">
    <location>
        <begin position="351"/>
        <end position="412"/>
    </location>
</feature>
<sequence length="563" mass="62480">MTECLRTMESNCKNCYKCIRNCPVKSIAFADNQAKILSEDCILCGHCYLICPQNAKQIRSDTERARALIASGAPVIACVAPSFIANFGVKSIGAMDKALRKLGFASAEDTAMGATAVKRQYEDMLRKKEHPVLISSCCPSVNKLIRRYYPEALQYLAPVLSPMQAHSVLVKERIPGAKTVFIGPCISKKAEADESDGRVDCVLTFEELAKWLEEESIVLEEPEESGAPGAGGGRGNFFPAPGGIIRSMHTEKTGYDYISVDGVENCMEALREIIRGGLRQCFVEMSACQGGCIGGPVMNPERRAGRIAGTLRVGKYARETELPVRSMSREELSTSYSFLGDDHPVLPGETEIRRVLARMGKASPEQELNCGSCGYDTCREKAIAVCLGKADLNMCLPYLKEKAESFSEKIVSNTPNAILVMDEELNIQLVNATACQLFGLKSPMEIRGAPVVRLLDPVDYLAVTRARKNIYDRKRYLDRYDRYVEETIIFDRDYHILISFLRDVTDQEKNRTEKEERGREAVEITDKVIEKQMRVVQEIASLLGETTAETQVALTRLKGTLSK</sequence>
<dbReference type="NCBIfam" id="TIGR00229">
    <property type="entry name" value="sensory_box"/>
    <property type="match status" value="1"/>
</dbReference>
<feature type="domain" description="PAS" evidence="5">
    <location>
        <begin position="403"/>
        <end position="474"/>
    </location>
</feature>
<dbReference type="STRING" id="1122930.SAMN02745168_2093"/>
<dbReference type="EMBL" id="FWXW01000005">
    <property type="protein sequence ID" value="SMC69771.1"/>
    <property type="molecule type" value="Genomic_DNA"/>
</dbReference>
<feature type="domain" description="4Fe-4S ferredoxin-type" evidence="6">
    <location>
        <begin position="32"/>
        <end position="61"/>
    </location>
</feature>
<evidence type="ECO:0000256" key="2">
    <source>
        <dbReference type="ARBA" id="ARBA00022723"/>
    </source>
</evidence>
<proteinExistence type="predicted"/>
<dbReference type="SUPFAM" id="SSF55785">
    <property type="entry name" value="PYP-like sensor domain (PAS domain)"/>
    <property type="match status" value="1"/>
</dbReference>
<reference evidence="8 9" key="1">
    <citation type="submission" date="2017-04" db="EMBL/GenBank/DDBJ databases">
        <authorList>
            <person name="Afonso C.L."/>
            <person name="Miller P.J."/>
            <person name="Scott M.A."/>
            <person name="Spackman E."/>
            <person name="Goraichik I."/>
            <person name="Dimitrov K.M."/>
            <person name="Suarez D.L."/>
            <person name="Swayne D.E."/>
        </authorList>
    </citation>
    <scope>NUCLEOTIDE SEQUENCE [LARGE SCALE GENOMIC DNA]</scope>
    <source>
        <strain evidence="8 9">DSM 12816</strain>
    </source>
</reference>
<dbReference type="Proteomes" id="UP000192790">
    <property type="component" value="Unassembled WGS sequence"/>
</dbReference>
<dbReference type="SUPFAM" id="SSF53920">
    <property type="entry name" value="Fe-only hydrogenase"/>
    <property type="match status" value="1"/>
</dbReference>
<keyword evidence="1" id="KW-0004">4Fe-4S</keyword>
<dbReference type="PROSITE" id="PS50112">
    <property type="entry name" value="PAS"/>
    <property type="match status" value="1"/>
</dbReference>
<dbReference type="InterPro" id="IPR004108">
    <property type="entry name" value="Fe_hydrogenase_lsu_C"/>
</dbReference>
<keyword evidence="9" id="KW-1185">Reference proteome</keyword>
<dbReference type="InterPro" id="IPR050340">
    <property type="entry name" value="Cytosolic_Fe-S_CAF"/>
</dbReference>
<dbReference type="Gene3D" id="3.40.950.10">
    <property type="entry name" value="Fe-only Hydrogenase (Larger Subunit), Chain L, domain 3"/>
    <property type="match status" value="1"/>
</dbReference>
<dbReference type="Gene3D" id="3.30.450.20">
    <property type="entry name" value="PAS domain"/>
    <property type="match status" value="1"/>
</dbReference>
<evidence type="ECO:0000259" key="7">
    <source>
        <dbReference type="PROSITE" id="PS51656"/>
    </source>
</evidence>
<evidence type="ECO:0000256" key="4">
    <source>
        <dbReference type="ARBA" id="ARBA00023014"/>
    </source>
</evidence>
<dbReference type="Pfam" id="PF04060">
    <property type="entry name" value="FeS"/>
    <property type="match status" value="1"/>
</dbReference>
<dbReference type="InterPro" id="IPR009016">
    <property type="entry name" value="Fe_hydrogenase"/>
</dbReference>
<dbReference type="SMART" id="SM00091">
    <property type="entry name" value="PAS"/>
    <property type="match status" value="1"/>
</dbReference>
<dbReference type="AlphaFoldDB" id="A0A1W2BAF5"/>
<evidence type="ECO:0000313" key="8">
    <source>
        <dbReference type="EMBL" id="SMC69771.1"/>
    </source>
</evidence>
<dbReference type="SUPFAM" id="SSF54862">
    <property type="entry name" value="4Fe-4S ferredoxins"/>
    <property type="match status" value="1"/>
</dbReference>
<dbReference type="Pfam" id="PF13188">
    <property type="entry name" value="PAS_8"/>
    <property type="match status" value="1"/>
</dbReference>
<dbReference type="PROSITE" id="PS51656">
    <property type="entry name" value="4FE4S"/>
    <property type="match status" value="1"/>
</dbReference>
<keyword evidence="3" id="KW-0408">Iron</keyword>
<dbReference type="GO" id="GO:0051539">
    <property type="term" value="F:4 iron, 4 sulfur cluster binding"/>
    <property type="evidence" value="ECO:0007669"/>
    <property type="project" value="UniProtKB-KW"/>
</dbReference>
<name>A0A1W2BAF5_9FIRM</name>
<evidence type="ECO:0000313" key="9">
    <source>
        <dbReference type="Proteomes" id="UP000192790"/>
    </source>
</evidence>
<dbReference type="OrthoDB" id="9798098at2"/>
<dbReference type="InterPro" id="IPR000014">
    <property type="entry name" value="PAS"/>
</dbReference>
<evidence type="ECO:0000259" key="5">
    <source>
        <dbReference type="PROSITE" id="PS50112"/>
    </source>
</evidence>
<dbReference type="Pfam" id="PF02906">
    <property type="entry name" value="Fe_hyd_lg_C"/>
    <property type="match status" value="1"/>
</dbReference>